<dbReference type="AlphaFoldDB" id="A0A1G6H966"/>
<keyword evidence="2" id="KW-1185">Reference proteome</keyword>
<reference evidence="2" key="1">
    <citation type="submission" date="2016-09" db="EMBL/GenBank/DDBJ databases">
        <authorList>
            <person name="Varghese N."/>
            <person name="Submissions S."/>
        </authorList>
    </citation>
    <scope>NUCLEOTIDE SEQUENCE [LARGE SCALE GENOMIC DNA]</scope>
    <source>
        <strain evidence="2">S5</strain>
    </source>
</reference>
<keyword evidence="1" id="KW-0645">Protease</keyword>
<dbReference type="PANTHER" id="PTHR30217">
    <property type="entry name" value="PEPTIDASE U32 FAMILY"/>
    <property type="match status" value="1"/>
</dbReference>
<dbReference type="OrthoDB" id="9807498at2"/>
<dbReference type="Pfam" id="PF01136">
    <property type="entry name" value="Peptidase_U32"/>
    <property type="match status" value="1"/>
</dbReference>
<dbReference type="GO" id="GO:0008233">
    <property type="term" value="F:peptidase activity"/>
    <property type="evidence" value="ECO:0007669"/>
    <property type="project" value="UniProtKB-KW"/>
</dbReference>
<gene>
    <name evidence="1" type="ORF">SAMN05421734_102374</name>
</gene>
<dbReference type="InterPro" id="IPR051454">
    <property type="entry name" value="RNA/ubiquinone_mod_enzymes"/>
</dbReference>
<keyword evidence="1" id="KW-0378">Hydrolase</keyword>
<dbReference type="EMBL" id="FMYI01000002">
    <property type="protein sequence ID" value="SDB90694.1"/>
    <property type="molecule type" value="Genomic_DNA"/>
</dbReference>
<dbReference type="InterPro" id="IPR001539">
    <property type="entry name" value="Peptidase_U32"/>
</dbReference>
<name>A0A1G6H966_9BACI</name>
<dbReference type="GO" id="GO:0006508">
    <property type="term" value="P:proteolysis"/>
    <property type="evidence" value="ECO:0007669"/>
    <property type="project" value="UniProtKB-KW"/>
</dbReference>
<dbReference type="STRING" id="1612202.SAMN05421734_102374"/>
<sequence length="307" mass="35713">MNQYKPELQATAKDLDELFRLSDAGADSIYVGHQDFANRASGDLTIDEIKQATEHLQAQNKKIYVMVNAIYHNEHLKALPSYLKQLESINVDGIVAGDQAIYQVIKDIGSSLSINWHPSTLATNYQTLKFWHKRGLSRATLSNELSLDAVREIKEQVDFPIDIQIHGMTNIFQSKRRLVQNYYDHVGQYYDPDQKRFIKEDRKEDTHYPIFEDKNGTHIMSNEDLMMIDHLDIILDAEIDGLKIEGILKETDYNEAIVAIYREAIDTYLADPEAYQQKKSGWKQRIYQIQPNDRRLNTGFYFKEQIY</sequence>
<dbReference type="PANTHER" id="PTHR30217:SF7">
    <property type="entry name" value="TRNA HYDROXYLATION PROTEIN P2"/>
    <property type="match status" value="1"/>
</dbReference>
<organism evidence="1 2">
    <name type="scientific">Pelagirhabdus alkalitolerans</name>
    <dbReference type="NCBI Taxonomy" id="1612202"/>
    <lineage>
        <taxon>Bacteria</taxon>
        <taxon>Bacillati</taxon>
        <taxon>Bacillota</taxon>
        <taxon>Bacilli</taxon>
        <taxon>Bacillales</taxon>
        <taxon>Bacillaceae</taxon>
        <taxon>Pelagirhabdus</taxon>
    </lineage>
</organism>
<protein>
    <submittedName>
        <fullName evidence="1">Putative protease</fullName>
    </submittedName>
</protein>
<accession>A0A1G6H966</accession>
<proteinExistence type="predicted"/>
<dbReference type="RefSeq" id="WP_090793483.1">
    <property type="nucleotide sequence ID" value="NZ_FMYI01000002.1"/>
</dbReference>
<evidence type="ECO:0000313" key="1">
    <source>
        <dbReference type="EMBL" id="SDB90694.1"/>
    </source>
</evidence>
<evidence type="ECO:0000313" key="2">
    <source>
        <dbReference type="Proteomes" id="UP000242949"/>
    </source>
</evidence>
<dbReference type="Proteomes" id="UP000242949">
    <property type="component" value="Unassembled WGS sequence"/>
</dbReference>